<keyword evidence="6" id="KW-1133">Transmembrane helix</keyword>
<comment type="similarity">
    <text evidence="1">Belongs to the type-B carboxylesterase/lipase family.</text>
</comment>
<evidence type="ECO:0000259" key="7">
    <source>
        <dbReference type="Pfam" id="PF00135"/>
    </source>
</evidence>
<evidence type="ECO:0000256" key="1">
    <source>
        <dbReference type="ARBA" id="ARBA00005964"/>
    </source>
</evidence>
<dbReference type="InterPro" id="IPR002018">
    <property type="entry name" value="CarbesteraseB"/>
</dbReference>
<dbReference type="GO" id="GO:0003990">
    <property type="term" value="F:acetylcholinesterase activity"/>
    <property type="evidence" value="ECO:0007669"/>
    <property type="project" value="TreeGrafter"/>
</dbReference>
<evidence type="ECO:0000256" key="2">
    <source>
        <dbReference type="ARBA" id="ARBA00022487"/>
    </source>
</evidence>
<evidence type="ECO:0000256" key="6">
    <source>
        <dbReference type="SAM" id="Phobius"/>
    </source>
</evidence>
<dbReference type="EMBL" id="JABSTU010000008">
    <property type="protein sequence ID" value="KAH8022808.1"/>
    <property type="molecule type" value="Genomic_DNA"/>
</dbReference>
<feature type="transmembrane region" description="Helical" evidence="6">
    <location>
        <begin position="35"/>
        <end position="61"/>
    </location>
</feature>
<feature type="region of interest" description="Disordered" evidence="5">
    <location>
        <begin position="262"/>
        <end position="326"/>
    </location>
</feature>
<protein>
    <recommendedName>
        <fullName evidence="7">Carboxylesterase type B domain-containing protein</fullName>
    </recommendedName>
</protein>
<dbReference type="GO" id="GO:0005615">
    <property type="term" value="C:extracellular space"/>
    <property type="evidence" value="ECO:0007669"/>
    <property type="project" value="TreeGrafter"/>
</dbReference>
<evidence type="ECO:0000256" key="3">
    <source>
        <dbReference type="ARBA" id="ARBA00022801"/>
    </source>
</evidence>
<evidence type="ECO:0000256" key="5">
    <source>
        <dbReference type="SAM" id="MobiDB-lite"/>
    </source>
</evidence>
<feature type="compositionally biased region" description="Basic and acidic residues" evidence="5">
    <location>
        <begin position="290"/>
        <end position="307"/>
    </location>
</feature>
<dbReference type="Gene3D" id="3.40.50.1820">
    <property type="entry name" value="alpha/beta hydrolase"/>
    <property type="match status" value="1"/>
</dbReference>
<keyword evidence="3" id="KW-0378">Hydrolase</keyword>
<dbReference type="GO" id="GO:0006581">
    <property type="term" value="P:acetylcholine catabolic process"/>
    <property type="evidence" value="ECO:0007669"/>
    <property type="project" value="TreeGrafter"/>
</dbReference>
<proteinExistence type="inferred from homology"/>
<evidence type="ECO:0000313" key="9">
    <source>
        <dbReference type="Proteomes" id="UP000821866"/>
    </source>
</evidence>
<sequence length="391" mass="43594">MMNGARFDRKRRRWQRGHVDWPNSQPMEAAVVVPVVAQGGAVLVICVACLVAFLLSAVPLAEYHPLVRQREVTAMTSLGAVTGVRVSVFNRDVVVFYGVPYADAPLGTDRFSAPSPGTPWSGYRDASEKVRDRCLQPAPFSMVTDNTQGYVAAENCLHVNVYAPDKAKNRSVLVILHGGEFQRGSNDDPMYDGRYMAAAEDVVVIVPNYRLNVFGFLATPFFGVPGKPGPTRSARGTRVGLEERGRFRRQCWLRHVDRSGQRRRQRWPAPADASSSPALPSCHHAGRKSVRGDRESAVRGTTRDKGVRGRSLHPQDNSRPTFRSTTSPERSLLRWLHSTRHLPHGPSINALVLMPYMPTMVFIITNFRHSLTPHTFLGMLMILLLLCFYPP</sequence>
<comment type="caution">
    <text evidence="8">The sequence shown here is derived from an EMBL/GenBank/DDBJ whole genome shotgun (WGS) entry which is preliminary data.</text>
</comment>
<accession>A0A9J6DLL6</accession>
<reference evidence="8" key="2">
    <citation type="submission" date="2021-09" db="EMBL/GenBank/DDBJ databases">
        <authorList>
            <person name="Jia N."/>
            <person name="Wang J."/>
            <person name="Shi W."/>
            <person name="Du L."/>
            <person name="Sun Y."/>
            <person name="Zhan W."/>
            <person name="Jiang J."/>
            <person name="Wang Q."/>
            <person name="Zhang B."/>
            <person name="Ji P."/>
            <person name="Sakyi L.B."/>
            <person name="Cui X."/>
            <person name="Yuan T."/>
            <person name="Jiang B."/>
            <person name="Yang W."/>
            <person name="Lam T.T.-Y."/>
            <person name="Chang Q."/>
            <person name="Ding S."/>
            <person name="Wang X."/>
            <person name="Zhu J."/>
            <person name="Ruan X."/>
            <person name="Zhao L."/>
            <person name="Wei J."/>
            <person name="Que T."/>
            <person name="Du C."/>
            <person name="Cheng J."/>
            <person name="Dai P."/>
            <person name="Han X."/>
            <person name="Huang E."/>
            <person name="Gao Y."/>
            <person name="Liu J."/>
            <person name="Shao H."/>
            <person name="Ye R."/>
            <person name="Li L."/>
            <person name="Wei W."/>
            <person name="Wang X."/>
            <person name="Wang C."/>
            <person name="Huo Q."/>
            <person name="Li W."/>
            <person name="Guo W."/>
            <person name="Chen H."/>
            <person name="Chen S."/>
            <person name="Zhou L."/>
            <person name="Zhou L."/>
            <person name="Ni X."/>
            <person name="Tian J."/>
            <person name="Zhou Y."/>
            <person name="Sheng Y."/>
            <person name="Liu T."/>
            <person name="Pan Y."/>
            <person name="Xia L."/>
            <person name="Li J."/>
            <person name="Zhao F."/>
            <person name="Cao W."/>
        </authorList>
    </citation>
    <scope>NUCLEOTIDE SEQUENCE</scope>
    <source>
        <strain evidence="8">Rmic-2018</strain>
        <tissue evidence="8">Larvae</tissue>
    </source>
</reference>
<name>A0A9J6DLL6_RHIMP</name>
<feature type="compositionally biased region" description="Low complexity" evidence="5">
    <location>
        <begin position="268"/>
        <end position="281"/>
    </location>
</feature>
<dbReference type="Pfam" id="PF00135">
    <property type="entry name" value="COesterase"/>
    <property type="match status" value="1"/>
</dbReference>
<evidence type="ECO:0000256" key="4">
    <source>
        <dbReference type="ARBA" id="ARBA00023180"/>
    </source>
</evidence>
<reference evidence="8" key="1">
    <citation type="journal article" date="2020" name="Cell">
        <title>Large-Scale Comparative Analyses of Tick Genomes Elucidate Their Genetic Diversity and Vector Capacities.</title>
        <authorList>
            <consortium name="Tick Genome and Microbiome Consortium (TIGMIC)"/>
            <person name="Jia N."/>
            <person name="Wang J."/>
            <person name="Shi W."/>
            <person name="Du L."/>
            <person name="Sun Y."/>
            <person name="Zhan W."/>
            <person name="Jiang J.F."/>
            <person name="Wang Q."/>
            <person name="Zhang B."/>
            <person name="Ji P."/>
            <person name="Bell-Sakyi L."/>
            <person name="Cui X.M."/>
            <person name="Yuan T.T."/>
            <person name="Jiang B.G."/>
            <person name="Yang W.F."/>
            <person name="Lam T.T."/>
            <person name="Chang Q.C."/>
            <person name="Ding S.J."/>
            <person name="Wang X.J."/>
            <person name="Zhu J.G."/>
            <person name="Ruan X.D."/>
            <person name="Zhao L."/>
            <person name="Wei J.T."/>
            <person name="Ye R.Z."/>
            <person name="Que T.C."/>
            <person name="Du C.H."/>
            <person name="Zhou Y.H."/>
            <person name="Cheng J.X."/>
            <person name="Dai P.F."/>
            <person name="Guo W.B."/>
            <person name="Han X.H."/>
            <person name="Huang E.J."/>
            <person name="Li L.F."/>
            <person name="Wei W."/>
            <person name="Gao Y.C."/>
            <person name="Liu J.Z."/>
            <person name="Shao H.Z."/>
            <person name="Wang X."/>
            <person name="Wang C.C."/>
            <person name="Yang T.C."/>
            <person name="Huo Q.B."/>
            <person name="Li W."/>
            <person name="Chen H.Y."/>
            <person name="Chen S.E."/>
            <person name="Zhou L.G."/>
            <person name="Ni X.B."/>
            <person name="Tian J.H."/>
            <person name="Sheng Y."/>
            <person name="Liu T."/>
            <person name="Pan Y.S."/>
            <person name="Xia L.Y."/>
            <person name="Li J."/>
            <person name="Zhao F."/>
            <person name="Cao W.C."/>
        </authorList>
    </citation>
    <scope>NUCLEOTIDE SEQUENCE</scope>
    <source>
        <strain evidence="8">Rmic-2018</strain>
    </source>
</reference>
<dbReference type="InterPro" id="IPR029058">
    <property type="entry name" value="AB_hydrolase_fold"/>
</dbReference>
<keyword evidence="6" id="KW-0472">Membrane</keyword>
<gene>
    <name evidence="8" type="ORF">HPB51_005173</name>
</gene>
<keyword evidence="6" id="KW-0812">Transmembrane</keyword>
<organism evidence="8 9">
    <name type="scientific">Rhipicephalus microplus</name>
    <name type="common">Cattle tick</name>
    <name type="synonym">Boophilus microplus</name>
    <dbReference type="NCBI Taxonomy" id="6941"/>
    <lineage>
        <taxon>Eukaryota</taxon>
        <taxon>Metazoa</taxon>
        <taxon>Ecdysozoa</taxon>
        <taxon>Arthropoda</taxon>
        <taxon>Chelicerata</taxon>
        <taxon>Arachnida</taxon>
        <taxon>Acari</taxon>
        <taxon>Parasitiformes</taxon>
        <taxon>Ixodida</taxon>
        <taxon>Ixodoidea</taxon>
        <taxon>Ixodidae</taxon>
        <taxon>Rhipicephalinae</taxon>
        <taxon>Rhipicephalus</taxon>
        <taxon>Boophilus</taxon>
    </lineage>
</organism>
<keyword evidence="4" id="KW-0325">Glycoprotein</keyword>
<dbReference type="PANTHER" id="PTHR43918">
    <property type="entry name" value="ACETYLCHOLINESTERASE"/>
    <property type="match status" value="1"/>
</dbReference>
<evidence type="ECO:0000313" key="8">
    <source>
        <dbReference type="EMBL" id="KAH8022808.1"/>
    </source>
</evidence>
<keyword evidence="9" id="KW-1185">Reference proteome</keyword>
<dbReference type="GO" id="GO:0005886">
    <property type="term" value="C:plasma membrane"/>
    <property type="evidence" value="ECO:0007669"/>
    <property type="project" value="TreeGrafter"/>
</dbReference>
<feature type="compositionally biased region" description="Polar residues" evidence="5">
    <location>
        <begin position="314"/>
        <end position="326"/>
    </location>
</feature>
<dbReference type="PANTHER" id="PTHR43918:SF4">
    <property type="entry name" value="CARBOXYLIC ESTER HYDROLASE"/>
    <property type="match status" value="1"/>
</dbReference>
<dbReference type="SUPFAM" id="SSF53474">
    <property type="entry name" value="alpha/beta-Hydrolases"/>
    <property type="match status" value="1"/>
</dbReference>
<dbReference type="GO" id="GO:0019695">
    <property type="term" value="P:choline metabolic process"/>
    <property type="evidence" value="ECO:0007669"/>
    <property type="project" value="TreeGrafter"/>
</dbReference>
<feature type="transmembrane region" description="Helical" evidence="6">
    <location>
        <begin position="371"/>
        <end position="389"/>
    </location>
</feature>
<keyword evidence="2" id="KW-0719">Serine esterase</keyword>
<dbReference type="InterPro" id="IPR050654">
    <property type="entry name" value="AChE-related_enzymes"/>
</dbReference>
<dbReference type="AlphaFoldDB" id="A0A9J6DLL6"/>
<dbReference type="VEuPathDB" id="VectorBase:LOC119172897"/>
<feature type="domain" description="Carboxylesterase type B" evidence="7">
    <location>
        <begin position="74"/>
        <end position="220"/>
    </location>
</feature>
<dbReference type="Proteomes" id="UP000821866">
    <property type="component" value="Chromosome 6"/>
</dbReference>